<dbReference type="CDD" id="cd11031">
    <property type="entry name" value="Cyp158A-like"/>
    <property type="match status" value="1"/>
</dbReference>
<evidence type="ECO:0000256" key="1">
    <source>
        <dbReference type="ARBA" id="ARBA00001971"/>
    </source>
</evidence>
<proteinExistence type="inferred from homology"/>
<evidence type="ECO:0000313" key="9">
    <source>
        <dbReference type="EMBL" id="OLF53556.1"/>
    </source>
</evidence>
<dbReference type="InterPro" id="IPR001128">
    <property type="entry name" value="Cyt_P450"/>
</dbReference>
<gene>
    <name evidence="9" type="ORF">BTN82_15925</name>
</gene>
<dbReference type="InterPro" id="IPR017972">
    <property type="entry name" value="Cyt_P450_CS"/>
</dbReference>
<dbReference type="InterPro" id="IPR036396">
    <property type="entry name" value="Cyt_P450_sf"/>
</dbReference>
<dbReference type="RefSeq" id="WP_075120091.1">
    <property type="nucleotide sequence ID" value="NZ_MSCT01000013.1"/>
</dbReference>
<keyword evidence="3 8" id="KW-0349">Heme</keyword>
<dbReference type="PANTHER" id="PTHR46696">
    <property type="entry name" value="P450, PUTATIVE (EUROFUNG)-RELATED"/>
    <property type="match status" value="1"/>
</dbReference>
<comment type="cofactor">
    <cofactor evidence="1">
        <name>heme</name>
        <dbReference type="ChEBI" id="CHEBI:30413"/>
    </cofactor>
</comment>
<dbReference type="Proteomes" id="UP000185578">
    <property type="component" value="Unassembled WGS sequence"/>
</dbReference>
<dbReference type="AlphaFoldDB" id="A0A1Q8EP45"/>
<comment type="caution">
    <text evidence="9">The sequence shown here is derived from an EMBL/GenBank/DDBJ whole genome shotgun (WGS) entry which is preliminary data.</text>
</comment>
<dbReference type="EMBL" id="MSCT01000013">
    <property type="protein sequence ID" value="OLF53556.1"/>
    <property type="molecule type" value="Genomic_DNA"/>
</dbReference>
<keyword evidence="7 8" id="KW-0503">Monooxygenase</keyword>
<sequence>MTQPTCPVTYPFNRFTDLALAEPYRQAQRTPGLLRIQMPIGAPAWLATRYDDVRLVLGDRRFSRSEAFRRDDAPRAFPRIAGGIVMMDPPQLTRIRSLAAQAFTRRRVEALRPHAREHAHHLIERMLAAGPPADLVNDFALPIPLALICELLGVPLHDRDRFKRWNDSLLSTRPEDAAQTQQHLGELAAYIKELVRERQREPRDDFMSALTQAHDQGERLSEEQLLLLCIAILVAGYEGSAAQIPNFIQVLLDNPRQWQRLKEDPERVPEAVEELLRYIPLASAAMFVHYALEDIQVGDTLVRQGDAVFASIGAANHDPARFADPGTLDLQRDAGGHFGFGHGLHHCIGSALARVELQEALRALVERLPNLRRCGEVQWKTATFFRGAHCLPVTWS</sequence>
<evidence type="ECO:0000256" key="7">
    <source>
        <dbReference type="ARBA" id="ARBA00023033"/>
    </source>
</evidence>
<dbReference type="PANTHER" id="PTHR46696:SF1">
    <property type="entry name" value="CYTOCHROME P450 YJIB-RELATED"/>
    <property type="match status" value="1"/>
</dbReference>
<organism evidence="9 10">
    <name type="scientific">Pseudomonas chlororaphis</name>
    <dbReference type="NCBI Taxonomy" id="587753"/>
    <lineage>
        <taxon>Bacteria</taxon>
        <taxon>Pseudomonadati</taxon>
        <taxon>Pseudomonadota</taxon>
        <taxon>Gammaproteobacteria</taxon>
        <taxon>Pseudomonadales</taxon>
        <taxon>Pseudomonadaceae</taxon>
        <taxon>Pseudomonas</taxon>
    </lineage>
</organism>
<evidence type="ECO:0000256" key="8">
    <source>
        <dbReference type="RuleBase" id="RU000461"/>
    </source>
</evidence>
<dbReference type="PROSITE" id="PS00086">
    <property type="entry name" value="CYTOCHROME_P450"/>
    <property type="match status" value="1"/>
</dbReference>
<dbReference type="GO" id="GO:0016705">
    <property type="term" value="F:oxidoreductase activity, acting on paired donors, with incorporation or reduction of molecular oxygen"/>
    <property type="evidence" value="ECO:0007669"/>
    <property type="project" value="InterPro"/>
</dbReference>
<dbReference type="SUPFAM" id="SSF48264">
    <property type="entry name" value="Cytochrome P450"/>
    <property type="match status" value="1"/>
</dbReference>
<dbReference type="Pfam" id="PF00067">
    <property type="entry name" value="p450"/>
    <property type="match status" value="1"/>
</dbReference>
<protein>
    <submittedName>
        <fullName evidence="9">Cytochrome</fullName>
    </submittedName>
</protein>
<accession>A0A1Q8EP45</accession>
<dbReference type="InterPro" id="IPR002397">
    <property type="entry name" value="Cyt_P450_B"/>
</dbReference>
<evidence type="ECO:0000256" key="4">
    <source>
        <dbReference type="ARBA" id="ARBA00022723"/>
    </source>
</evidence>
<keyword evidence="6 8" id="KW-0408">Iron</keyword>
<name>A0A1Q8EP45_9PSED</name>
<keyword evidence="4 8" id="KW-0479">Metal-binding</keyword>
<dbReference type="GO" id="GO:0004497">
    <property type="term" value="F:monooxygenase activity"/>
    <property type="evidence" value="ECO:0007669"/>
    <property type="project" value="UniProtKB-KW"/>
</dbReference>
<dbReference type="FunFam" id="1.10.630.10:FF:000018">
    <property type="entry name" value="Cytochrome P450 monooxygenase"/>
    <property type="match status" value="1"/>
</dbReference>
<reference evidence="9 10" key="1">
    <citation type="submission" date="2016-12" db="EMBL/GenBank/DDBJ databases">
        <authorList>
            <person name="Song W.-J."/>
            <person name="Kurnit D.M."/>
        </authorList>
    </citation>
    <scope>NUCLEOTIDE SEQUENCE [LARGE SCALE GENOMIC DNA]</scope>
    <source>
        <strain evidence="9 10">PCL1601</strain>
    </source>
</reference>
<dbReference type="Gene3D" id="1.10.630.10">
    <property type="entry name" value="Cytochrome P450"/>
    <property type="match status" value="1"/>
</dbReference>
<evidence type="ECO:0000256" key="5">
    <source>
        <dbReference type="ARBA" id="ARBA00023002"/>
    </source>
</evidence>
<evidence type="ECO:0000256" key="2">
    <source>
        <dbReference type="ARBA" id="ARBA00010617"/>
    </source>
</evidence>
<dbReference type="PRINTS" id="PR00359">
    <property type="entry name" value="BP450"/>
</dbReference>
<evidence type="ECO:0000313" key="10">
    <source>
        <dbReference type="Proteomes" id="UP000185578"/>
    </source>
</evidence>
<evidence type="ECO:0000256" key="3">
    <source>
        <dbReference type="ARBA" id="ARBA00022617"/>
    </source>
</evidence>
<dbReference type="OrthoDB" id="4258484at2"/>
<dbReference type="GO" id="GO:0020037">
    <property type="term" value="F:heme binding"/>
    <property type="evidence" value="ECO:0007669"/>
    <property type="project" value="InterPro"/>
</dbReference>
<dbReference type="GO" id="GO:0005506">
    <property type="term" value="F:iron ion binding"/>
    <property type="evidence" value="ECO:0007669"/>
    <property type="project" value="InterPro"/>
</dbReference>
<evidence type="ECO:0000256" key="6">
    <source>
        <dbReference type="ARBA" id="ARBA00023004"/>
    </source>
</evidence>
<keyword evidence="5 8" id="KW-0560">Oxidoreductase</keyword>
<comment type="similarity">
    <text evidence="2 8">Belongs to the cytochrome P450 family.</text>
</comment>